<protein>
    <submittedName>
        <fullName evidence="1">Unannotated protein</fullName>
    </submittedName>
</protein>
<reference evidence="1" key="1">
    <citation type="submission" date="2020-05" db="EMBL/GenBank/DDBJ databases">
        <authorList>
            <person name="Chiriac C."/>
            <person name="Salcher M."/>
            <person name="Ghai R."/>
            <person name="Kavagutti S V."/>
        </authorList>
    </citation>
    <scope>NUCLEOTIDE SEQUENCE</scope>
</reference>
<accession>A0A6J7A6L2</accession>
<dbReference type="AlphaFoldDB" id="A0A6J7A6L2"/>
<sequence>MILRSLGESNVKKIVAKLLGLEANPARVEIIRSRSASISPDQS</sequence>
<evidence type="ECO:0000313" key="1">
    <source>
        <dbReference type="EMBL" id="CAB4828462.1"/>
    </source>
</evidence>
<name>A0A6J7A6L2_9ZZZZ</name>
<organism evidence="1">
    <name type="scientific">freshwater metagenome</name>
    <dbReference type="NCBI Taxonomy" id="449393"/>
    <lineage>
        <taxon>unclassified sequences</taxon>
        <taxon>metagenomes</taxon>
        <taxon>ecological metagenomes</taxon>
    </lineage>
</organism>
<proteinExistence type="predicted"/>
<gene>
    <name evidence="1" type="ORF">UFOPK3197_00688</name>
</gene>
<dbReference type="EMBL" id="CAFABI010000065">
    <property type="protein sequence ID" value="CAB4828462.1"/>
    <property type="molecule type" value="Genomic_DNA"/>
</dbReference>